<protein>
    <recommendedName>
        <fullName evidence="3">DUF1444 family protein</fullName>
    </recommendedName>
</protein>
<dbReference type="Proteomes" id="UP000549616">
    <property type="component" value="Unassembled WGS sequence"/>
</dbReference>
<dbReference type="RefSeq" id="WP_179777365.1">
    <property type="nucleotide sequence ID" value="NZ_JACCFK010000002.1"/>
</dbReference>
<reference evidence="1 2" key="1">
    <citation type="submission" date="2020-07" db="EMBL/GenBank/DDBJ databases">
        <title>Sequencing the genomes of 1000 actinobacteria strains.</title>
        <authorList>
            <person name="Klenk H.-P."/>
        </authorList>
    </citation>
    <scope>NUCLEOTIDE SEQUENCE [LARGE SCALE GENOMIC DNA]</scope>
    <source>
        <strain evidence="1 2">DSM 104006</strain>
    </source>
</reference>
<organism evidence="1 2">
    <name type="scientific">Amycolatopsis endophytica</name>
    <dbReference type="NCBI Taxonomy" id="860233"/>
    <lineage>
        <taxon>Bacteria</taxon>
        <taxon>Bacillati</taxon>
        <taxon>Actinomycetota</taxon>
        <taxon>Actinomycetes</taxon>
        <taxon>Pseudonocardiales</taxon>
        <taxon>Pseudonocardiaceae</taxon>
        <taxon>Amycolatopsis</taxon>
    </lineage>
</organism>
<gene>
    <name evidence="1" type="ORF">HNR02_006526</name>
</gene>
<proteinExistence type="predicted"/>
<sequence>MDNTGEKNVVIFQVNGRDEDLLQGFAPARAEDAVRQAWRQVQEERPVPAAEITRVHCFWQPSRVDRIFLAGTFRNAEFTHGFDRPEGDDWSAAIAAAGEATAQLETAELAQRMAKTEAEGEWLPTLHTYDGPLKIYASFPVAGDRLHMGFAKVATSDTGRITLSHLLRNRFEEMTADEFEELAGEMSGNFVRDLAFAGHQDADKGILMTARRGQDNLCAASVITLDDFHEKATEQIGENELIVGLISPDHIVFAGASSGWAREIEDWVRTSPDTSGDLIPTVLRTGGPGAWEIVAERPSGRLPAGG</sequence>
<evidence type="ECO:0000313" key="2">
    <source>
        <dbReference type="Proteomes" id="UP000549616"/>
    </source>
</evidence>
<evidence type="ECO:0008006" key="3">
    <source>
        <dbReference type="Google" id="ProtNLM"/>
    </source>
</evidence>
<keyword evidence="2" id="KW-1185">Reference proteome</keyword>
<accession>A0A853BER4</accession>
<dbReference type="EMBL" id="JACCFK010000002">
    <property type="protein sequence ID" value="NYI93151.1"/>
    <property type="molecule type" value="Genomic_DNA"/>
</dbReference>
<dbReference type="AlphaFoldDB" id="A0A853BER4"/>
<name>A0A853BER4_9PSEU</name>
<evidence type="ECO:0000313" key="1">
    <source>
        <dbReference type="EMBL" id="NYI93151.1"/>
    </source>
</evidence>
<comment type="caution">
    <text evidence="1">The sequence shown here is derived from an EMBL/GenBank/DDBJ whole genome shotgun (WGS) entry which is preliminary data.</text>
</comment>